<dbReference type="GO" id="GO:0003677">
    <property type="term" value="F:DNA binding"/>
    <property type="evidence" value="ECO:0007669"/>
    <property type="project" value="UniProtKB-UniRule"/>
</dbReference>
<name>A0A848M418_PAELE</name>
<feature type="domain" description="Tyr recombinase" evidence="5">
    <location>
        <begin position="147"/>
        <end position="320"/>
    </location>
</feature>
<dbReference type="InterPro" id="IPR044068">
    <property type="entry name" value="CB"/>
</dbReference>
<dbReference type="PANTHER" id="PTHR30349:SF64">
    <property type="entry name" value="PROPHAGE INTEGRASE INTD-RELATED"/>
    <property type="match status" value="1"/>
</dbReference>
<evidence type="ECO:0000259" key="5">
    <source>
        <dbReference type="PROSITE" id="PS51898"/>
    </source>
</evidence>
<evidence type="ECO:0000256" key="3">
    <source>
        <dbReference type="ARBA" id="ARBA00023172"/>
    </source>
</evidence>
<dbReference type="InterPro" id="IPR013762">
    <property type="entry name" value="Integrase-like_cat_sf"/>
</dbReference>
<accession>A0A848M418</accession>
<dbReference type="EMBL" id="JABBPN010000004">
    <property type="protein sequence ID" value="NMO95336.1"/>
    <property type="molecule type" value="Genomic_DNA"/>
</dbReference>
<evidence type="ECO:0000259" key="6">
    <source>
        <dbReference type="PROSITE" id="PS51900"/>
    </source>
</evidence>
<keyword evidence="3" id="KW-0233">DNA recombination</keyword>
<comment type="caution">
    <text evidence="7">The sequence shown here is derived from an EMBL/GenBank/DDBJ whole genome shotgun (WGS) entry which is preliminary data.</text>
</comment>
<dbReference type="AlphaFoldDB" id="A0A848M418"/>
<dbReference type="PANTHER" id="PTHR30349">
    <property type="entry name" value="PHAGE INTEGRASE-RELATED"/>
    <property type="match status" value="1"/>
</dbReference>
<sequence>MAGGIFQQRNERLGENVGNAGAETVWRQEGEYEKKLLTADARDLDKLKKQLILRGYSLKTVKAYIGHVRRYSQYIEEHRNKTNSSVSDRPVVAEKMLSFSSYSLMLLQQGCSHAYINQCISALKFYARYIKHENVSGGYVRPKREKKLPDVLSLAEVKEILQQTENVKHRLILYLTYSAGLRVGEVVRLKPSDIDTERRILKVRQGKGRKDRFTILAESVFPLLEEYMVKYKTGTWLFPGQSPGSHLRERSAQKIFEQALARSSIRKQVSIHVLRHSFATHLLEAGTDLRYIQELLGHASSRTTERYTHVTVKDARRIKSPLDF</sequence>
<evidence type="ECO:0000256" key="2">
    <source>
        <dbReference type="ARBA" id="ARBA00023125"/>
    </source>
</evidence>
<dbReference type="GO" id="GO:0015074">
    <property type="term" value="P:DNA integration"/>
    <property type="evidence" value="ECO:0007669"/>
    <property type="project" value="InterPro"/>
</dbReference>
<dbReference type="PROSITE" id="PS51900">
    <property type="entry name" value="CB"/>
    <property type="match status" value="1"/>
</dbReference>
<dbReference type="Pfam" id="PF00589">
    <property type="entry name" value="Phage_integrase"/>
    <property type="match status" value="1"/>
</dbReference>
<keyword evidence="2 4" id="KW-0238">DNA-binding</keyword>
<feature type="domain" description="Core-binding (CB)" evidence="6">
    <location>
        <begin position="38"/>
        <end position="131"/>
    </location>
</feature>
<dbReference type="PROSITE" id="PS51898">
    <property type="entry name" value="TYR_RECOMBINASE"/>
    <property type="match status" value="1"/>
</dbReference>
<protein>
    <submittedName>
        <fullName evidence="7">Tyrosine-type recombinase/integrase</fullName>
    </submittedName>
</protein>
<dbReference type="InterPro" id="IPR050090">
    <property type="entry name" value="Tyrosine_recombinase_XerCD"/>
</dbReference>
<evidence type="ECO:0000256" key="4">
    <source>
        <dbReference type="PROSITE-ProRule" id="PRU01248"/>
    </source>
</evidence>
<dbReference type="Proteomes" id="UP000565468">
    <property type="component" value="Unassembled WGS sequence"/>
</dbReference>
<keyword evidence="8" id="KW-1185">Reference proteome</keyword>
<dbReference type="Gene3D" id="1.10.150.130">
    <property type="match status" value="1"/>
</dbReference>
<dbReference type="InterPro" id="IPR002104">
    <property type="entry name" value="Integrase_catalytic"/>
</dbReference>
<organism evidence="7 8">
    <name type="scientific">Paenibacillus lemnae</name>
    <dbReference type="NCBI Taxonomy" id="1330551"/>
    <lineage>
        <taxon>Bacteria</taxon>
        <taxon>Bacillati</taxon>
        <taxon>Bacillota</taxon>
        <taxon>Bacilli</taxon>
        <taxon>Bacillales</taxon>
        <taxon>Paenibacillaceae</taxon>
        <taxon>Paenibacillus</taxon>
    </lineage>
</organism>
<proteinExistence type="inferred from homology"/>
<dbReference type="GO" id="GO:0006310">
    <property type="term" value="P:DNA recombination"/>
    <property type="evidence" value="ECO:0007669"/>
    <property type="project" value="UniProtKB-KW"/>
</dbReference>
<comment type="similarity">
    <text evidence="1">Belongs to the 'phage' integrase family.</text>
</comment>
<evidence type="ECO:0000256" key="1">
    <source>
        <dbReference type="ARBA" id="ARBA00008857"/>
    </source>
</evidence>
<gene>
    <name evidence="7" type="ORF">HII30_05985</name>
</gene>
<reference evidence="7 8" key="1">
    <citation type="submission" date="2020-04" db="EMBL/GenBank/DDBJ databases">
        <title>Paenibacillus algicola sp. nov., a novel marine bacterium producing alginate lyase.</title>
        <authorList>
            <person name="Huang H."/>
        </authorList>
    </citation>
    <scope>NUCLEOTIDE SEQUENCE [LARGE SCALE GENOMIC DNA]</scope>
    <source>
        <strain evidence="7 8">L7-75</strain>
    </source>
</reference>
<evidence type="ECO:0000313" key="8">
    <source>
        <dbReference type="Proteomes" id="UP000565468"/>
    </source>
</evidence>
<evidence type="ECO:0000313" key="7">
    <source>
        <dbReference type="EMBL" id="NMO95336.1"/>
    </source>
</evidence>
<dbReference type="Gene3D" id="1.10.443.10">
    <property type="entry name" value="Intergrase catalytic core"/>
    <property type="match status" value="1"/>
</dbReference>
<dbReference type="SUPFAM" id="SSF56349">
    <property type="entry name" value="DNA breaking-rejoining enzymes"/>
    <property type="match status" value="1"/>
</dbReference>
<dbReference type="InterPro" id="IPR011010">
    <property type="entry name" value="DNA_brk_join_enz"/>
</dbReference>
<dbReference type="InterPro" id="IPR010998">
    <property type="entry name" value="Integrase_recombinase_N"/>
</dbReference>